<keyword evidence="5" id="KW-1185">Reference proteome</keyword>
<reference evidence="4" key="1">
    <citation type="journal article" date="2023" name="Mol. Phylogenet. Evol.">
        <title>Genome-scale phylogeny and comparative genomics of the fungal order Sordariales.</title>
        <authorList>
            <person name="Hensen N."/>
            <person name="Bonometti L."/>
            <person name="Westerberg I."/>
            <person name="Brannstrom I.O."/>
            <person name="Guillou S."/>
            <person name="Cros-Aarteil S."/>
            <person name="Calhoun S."/>
            <person name="Haridas S."/>
            <person name="Kuo A."/>
            <person name="Mondo S."/>
            <person name="Pangilinan J."/>
            <person name="Riley R."/>
            <person name="LaButti K."/>
            <person name="Andreopoulos B."/>
            <person name="Lipzen A."/>
            <person name="Chen C."/>
            <person name="Yan M."/>
            <person name="Daum C."/>
            <person name="Ng V."/>
            <person name="Clum A."/>
            <person name="Steindorff A."/>
            <person name="Ohm R.A."/>
            <person name="Martin F."/>
            <person name="Silar P."/>
            <person name="Natvig D.O."/>
            <person name="Lalanne C."/>
            <person name="Gautier V."/>
            <person name="Ament-Velasquez S.L."/>
            <person name="Kruys A."/>
            <person name="Hutchinson M.I."/>
            <person name="Powell A.J."/>
            <person name="Barry K."/>
            <person name="Miller A.N."/>
            <person name="Grigoriev I.V."/>
            <person name="Debuchy R."/>
            <person name="Gladieux P."/>
            <person name="Hiltunen Thoren M."/>
            <person name="Johannesson H."/>
        </authorList>
    </citation>
    <scope>NUCLEOTIDE SEQUENCE</scope>
    <source>
        <strain evidence="4">CBS 333.67</strain>
    </source>
</reference>
<evidence type="ECO:0000313" key="4">
    <source>
        <dbReference type="EMBL" id="KAK3306711.1"/>
    </source>
</evidence>
<evidence type="ECO:0000256" key="1">
    <source>
        <dbReference type="ARBA" id="ARBA00023127"/>
    </source>
</evidence>
<evidence type="ECO:0000313" key="5">
    <source>
        <dbReference type="Proteomes" id="UP001273166"/>
    </source>
</evidence>
<reference evidence="4" key="2">
    <citation type="submission" date="2023-06" db="EMBL/GenBank/DDBJ databases">
        <authorList>
            <consortium name="Lawrence Berkeley National Laboratory"/>
            <person name="Mondo S.J."/>
            <person name="Hensen N."/>
            <person name="Bonometti L."/>
            <person name="Westerberg I."/>
            <person name="Brannstrom I.O."/>
            <person name="Guillou S."/>
            <person name="Cros-Aarteil S."/>
            <person name="Calhoun S."/>
            <person name="Haridas S."/>
            <person name="Kuo A."/>
            <person name="Pangilinan J."/>
            <person name="Riley R."/>
            <person name="Labutti K."/>
            <person name="Andreopoulos B."/>
            <person name="Lipzen A."/>
            <person name="Chen C."/>
            <person name="Yanf M."/>
            <person name="Daum C."/>
            <person name="Ng V."/>
            <person name="Clum A."/>
            <person name="Steindorff A."/>
            <person name="Ohm R."/>
            <person name="Martin F."/>
            <person name="Silar P."/>
            <person name="Natvig D."/>
            <person name="Lalanne C."/>
            <person name="Gautier V."/>
            <person name="Ament-Velasquez S.L."/>
            <person name="Kruys A."/>
            <person name="Hutchinson M.I."/>
            <person name="Powell A.J."/>
            <person name="Barry K."/>
            <person name="Miller A.N."/>
            <person name="Grigoriev I.V."/>
            <person name="Debuchy R."/>
            <person name="Gladieux P."/>
            <person name="Thoren M.H."/>
            <person name="Johannesson H."/>
        </authorList>
    </citation>
    <scope>NUCLEOTIDE SEQUENCE</scope>
    <source>
        <strain evidence="4">CBS 333.67</strain>
    </source>
</reference>
<dbReference type="GeneID" id="87889762"/>
<feature type="domain" description="Cyclin C-terminal" evidence="3">
    <location>
        <begin position="14"/>
        <end position="117"/>
    </location>
</feature>
<dbReference type="AlphaFoldDB" id="A0AAJ0GV53"/>
<organism evidence="4 5">
    <name type="scientific">Chaetomium strumarium</name>
    <dbReference type="NCBI Taxonomy" id="1170767"/>
    <lineage>
        <taxon>Eukaryota</taxon>
        <taxon>Fungi</taxon>
        <taxon>Dikarya</taxon>
        <taxon>Ascomycota</taxon>
        <taxon>Pezizomycotina</taxon>
        <taxon>Sordariomycetes</taxon>
        <taxon>Sordariomycetidae</taxon>
        <taxon>Sordariales</taxon>
        <taxon>Chaetomiaceae</taxon>
        <taxon>Chaetomium</taxon>
    </lineage>
</organism>
<dbReference type="EMBL" id="JAUDZG010000003">
    <property type="protein sequence ID" value="KAK3306711.1"/>
    <property type="molecule type" value="Genomic_DNA"/>
</dbReference>
<dbReference type="RefSeq" id="XP_062722491.1">
    <property type="nucleotide sequence ID" value="XM_062870933.1"/>
</dbReference>
<feature type="region of interest" description="Disordered" evidence="2">
    <location>
        <begin position="121"/>
        <end position="183"/>
    </location>
</feature>
<name>A0AAJ0GV53_9PEZI</name>
<keyword evidence="1" id="KW-0195">Cyclin</keyword>
<proteinExistence type="predicted"/>
<dbReference type="SUPFAM" id="SSF47954">
    <property type="entry name" value="Cyclin-like"/>
    <property type="match status" value="1"/>
</dbReference>
<evidence type="ECO:0000256" key="2">
    <source>
        <dbReference type="SAM" id="MobiDB-lite"/>
    </source>
</evidence>
<dbReference type="Proteomes" id="UP001273166">
    <property type="component" value="Unassembled WGS sequence"/>
</dbReference>
<accession>A0AAJ0GV53</accession>
<dbReference type="InterPro" id="IPR031658">
    <property type="entry name" value="Cyclin_C_2"/>
</dbReference>
<evidence type="ECO:0000259" key="3">
    <source>
        <dbReference type="Pfam" id="PF16899"/>
    </source>
</evidence>
<gene>
    <name evidence="4" type="ORF">B0T15DRAFT_573650</name>
</gene>
<dbReference type="InterPro" id="IPR036915">
    <property type="entry name" value="Cyclin-like_sf"/>
</dbReference>
<dbReference type="Pfam" id="PF16899">
    <property type="entry name" value="Cyclin_C_2"/>
    <property type="match status" value="1"/>
</dbReference>
<dbReference type="Gene3D" id="1.10.472.10">
    <property type="entry name" value="Cyclin-like"/>
    <property type="match status" value="1"/>
</dbReference>
<sequence length="183" mass="19849">MWGMCPDVEACAIPARLAAAEHRAREILRFSPLITDAYFHYTPSQIMLAALSFTNHGLTERLIAEIFYYIVPPANNSGADTPALSGPDAPAPPGKPIIGSYIRDKVLGTIEAYRDMLSKELPEQREHWTNASKKADSENGDAEDGTGGGAMEDDEAVFGGPLLRDPKRRKVGKALDDPFGPPL</sequence>
<protein>
    <recommendedName>
        <fullName evidence="3">Cyclin C-terminal domain-containing protein</fullName>
    </recommendedName>
</protein>
<comment type="caution">
    <text evidence="4">The sequence shown here is derived from an EMBL/GenBank/DDBJ whole genome shotgun (WGS) entry which is preliminary data.</text>
</comment>
<feature type="compositionally biased region" description="Basic and acidic residues" evidence="2">
    <location>
        <begin position="121"/>
        <end position="137"/>
    </location>
</feature>